<evidence type="ECO:0008006" key="3">
    <source>
        <dbReference type="Google" id="ProtNLM"/>
    </source>
</evidence>
<dbReference type="Proteomes" id="UP000318571">
    <property type="component" value="Chromosome 8"/>
</dbReference>
<reference evidence="1 2" key="1">
    <citation type="journal article" date="2018" name="Nat. Ecol. Evol.">
        <title>Genomic signatures of mitonuclear coevolution across populations of Tigriopus californicus.</title>
        <authorList>
            <person name="Barreto F.S."/>
            <person name="Watson E.T."/>
            <person name="Lima T.G."/>
            <person name="Willett C.S."/>
            <person name="Edmands S."/>
            <person name="Li W."/>
            <person name="Burton R.S."/>
        </authorList>
    </citation>
    <scope>NUCLEOTIDE SEQUENCE [LARGE SCALE GENOMIC DNA]</scope>
    <source>
        <strain evidence="1 2">San Diego</strain>
    </source>
</reference>
<evidence type="ECO:0000313" key="2">
    <source>
        <dbReference type="Proteomes" id="UP000318571"/>
    </source>
</evidence>
<protein>
    <recommendedName>
        <fullName evidence="3">CUB domain-containing protein</fullName>
    </recommendedName>
</protein>
<accession>A0A553N8J8</accession>
<dbReference type="PANTHER" id="PTHR33236">
    <property type="entry name" value="INTRAFLAGELLAR TRANSPORT PROTEIN 122 FAMILY PROTEIN-RELATED"/>
    <property type="match status" value="1"/>
</dbReference>
<proteinExistence type="predicted"/>
<keyword evidence="2" id="KW-1185">Reference proteome</keyword>
<dbReference type="EMBL" id="VCGU01000459">
    <property type="protein sequence ID" value="TRY61753.1"/>
    <property type="molecule type" value="Genomic_DNA"/>
</dbReference>
<dbReference type="AlphaFoldDB" id="A0A553N8J8"/>
<comment type="caution">
    <text evidence="1">The sequence shown here is derived from an EMBL/GenBank/DDBJ whole genome shotgun (WGS) entry which is preliminary data.</text>
</comment>
<gene>
    <name evidence="1" type="ORF">TCAL_11243</name>
</gene>
<sequence length="248" mass="25951">MYGESLFSLFNIVSFRNNACTSTGSSNQAGTCLTSSECGSKGGSALGNCASGFGVCCIFTVSGSCGSTQTIAQNCSYIQNSGYPTADTTISETCTYNFNRICDSKIVISFCFVFYSMGINSAQISKFCKFQILITWLDFNSLTSLAATTGYCQLQVRESLATTPDPFLLSAPTTEALTACADLSFITLSTPNLGSFCGGILNTVNGNTIPGVVTSSPGSNFQVGVNTLAGDLSDLTGFNLNYNQVPCA</sequence>
<dbReference type="PANTHER" id="PTHR33236:SF5">
    <property type="entry name" value="CUB DOMAIN-CONTAINING PROTEIN"/>
    <property type="match status" value="1"/>
</dbReference>
<evidence type="ECO:0000313" key="1">
    <source>
        <dbReference type="EMBL" id="TRY61753.1"/>
    </source>
</evidence>
<dbReference type="STRING" id="6832.A0A553N8J8"/>
<organism evidence="1 2">
    <name type="scientific">Tigriopus californicus</name>
    <name type="common">Marine copepod</name>
    <dbReference type="NCBI Taxonomy" id="6832"/>
    <lineage>
        <taxon>Eukaryota</taxon>
        <taxon>Metazoa</taxon>
        <taxon>Ecdysozoa</taxon>
        <taxon>Arthropoda</taxon>
        <taxon>Crustacea</taxon>
        <taxon>Multicrustacea</taxon>
        <taxon>Hexanauplia</taxon>
        <taxon>Copepoda</taxon>
        <taxon>Harpacticoida</taxon>
        <taxon>Harpacticidae</taxon>
        <taxon>Tigriopus</taxon>
    </lineage>
</organism>
<name>A0A553N8J8_TIGCA</name>